<keyword evidence="3" id="KW-1185">Reference proteome</keyword>
<dbReference type="RefSeq" id="WP_160753838.1">
    <property type="nucleotide sequence ID" value="NZ_WTYA01000009.1"/>
</dbReference>
<evidence type="ECO:0000256" key="1">
    <source>
        <dbReference type="SAM" id="SignalP"/>
    </source>
</evidence>
<proteinExistence type="predicted"/>
<name>A0A845ARM0_9SPHN</name>
<dbReference type="AlphaFoldDB" id="A0A845ARM0"/>
<feature type="chain" id="PRO_5032540682" evidence="1">
    <location>
        <begin position="26"/>
        <end position="238"/>
    </location>
</feature>
<dbReference type="PANTHER" id="PTHR38477:SF1">
    <property type="entry name" value="MUREIN L,D-TRANSPEPTIDASE CATALYTIC DOMAIN FAMILY PROTEIN"/>
    <property type="match status" value="1"/>
</dbReference>
<keyword evidence="1" id="KW-0732">Signal</keyword>
<dbReference type="InterPro" id="IPR032676">
    <property type="entry name" value="YkuD_2"/>
</dbReference>
<dbReference type="PANTHER" id="PTHR38477">
    <property type="entry name" value="HYPOTHETICAL EXPORTED PROTEIN"/>
    <property type="match status" value="1"/>
</dbReference>
<dbReference type="EMBL" id="WTYA01000009">
    <property type="protein sequence ID" value="MXP29538.1"/>
    <property type="molecule type" value="Genomic_DNA"/>
</dbReference>
<organism evidence="2 3">
    <name type="scientific">Qipengyuania algicida</name>
    <dbReference type="NCBI Taxonomy" id="1836209"/>
    <lineage>
        <taxon>Bacteria</taxon>
        <taxon>Pseudomonadati</taxon>
        <taxon>Pseudomonadota</taxon>
        <taxon>Alphaproteobacteria</taxon>
        <taxon>Sphingomonadales</taxon>
        <taxon>Erythrobacteraceae</taxon>
        <taxon>Qipengyuania</taxon>
    </lineage>
</organism>
<evidence type="ECO:0000313" key="3">
    <source>
        <dbReference type="Proteomes" id="UP000439780"/>
    </source>
</evidence>
<dbReference type="OrthoDB" id="9815195at2"/>
<sequence length="238" mass="26022">MDRRTLIKTGILAGAAFSAAPRVFAQPASPTAARDLQLAELAQREIALAGSALWHRDLVAIADFGLHSASKRFHFVDMDGGRVDSFLVTHGYGSDKEHDGWLKRYSNIEESLCTCRGSFRTRSWYDGKYGTSMRIDGMDPTNSNALPRAIVMHPADYATEEHVQRWGKLGRSDGCFAMDPAKFHEALIRLSGGRLLFAGSLGLAEDGSVVTPPDPQTDMLPQTATGGTIERDIQRITV</sequence>
<dbReference type="Proteomes" id="UP000439780">
    <property type="component" value="Unassembled WGS sequence"/>
</dbReference>
<protein>
    <submittedName>
        <fullName evidence="2">Twin-arginine translocation pathway signal</fullName>
    </submittedName>
</protein>
<accession>A0A845ARM0</accession>
<dbReference type="Pfam" id="PF13645">
    <property type="entry name" value="YkuD_2"/>
    <property type="match status" value="1"/>
</dbReference>
<evidence type="ECO:0000313" key="2">
    <source>
        <dbReference type="EMBL" id="MXP29538.1"/>
    </source>
</evidence>
<reference evidence="2 3" key="1">
    <citation type="submission" date="2019-12" db="EMBL/GenBank/DDBJ databases">
        <title>Genomic-based taxomic classification of the family Erythrobacteraceae.</title>
        <authorList>
            <person name="Xu L."/>
        </authorList>
    </citation>
    <scope>NUCLEOTIDE SEQUENCE [LARGE SCALE GENOMIC DNA]</scope>
    <source>
        <strain evidence="2 3">KEMB 9005-328</strain>
    </source>
</reference>
<feature type="signal peptide" evidence="1">
    <location>
        <begin position="1"/>
        <end position="25"/>
    </location>
</feature>
<comment type="caution">
    <text evidence="2">The sequence shown here is derived from an EMBL/GenBank/DDBJ whole genome shotgun (WGS) entry which is preliminary data.</text>
</comment>
<gene>
    <name evidence="2" type="ORF">GRI58_11980</name>
</gene>